<dbReference type="GO" id="GO:0035267">
    <property type="term" value="C:NuA4 histone acetyltransferase complex"/>
    <property type="evidence" value="ECO:0007669"/>
    <property type="project" value="TreeGrafter"/>
</dbReference>
<keyword evidence="3" id="KW-0227">DNA damage</keyword>
<dbReference type="Proteomes" id="UP000504637">
    <property type="component" value="Unplaced"/>
</dbReference>
<dbReference type="SUPFAM" id="SSF46689">
    <property type="entry name" value="Homeodomain-like"/>
    <property type="match status" value="1"/>
</dbReference>
<keyword evidence="12" id="KW-1185">Reference proteome</keyword>
<evidence type="ECO:0000259" key="10">
    <source>
        <dbReference type="PROSITE" id="PS50090"/>
    </source>
</evidence>
<name>A0A6J3M9C8_9PEZI</name>
<proteinExistence type="inferred from homology"/>
<evidence type="ECO:0000256" key="8">
    <source>
        <dbReference type="ARBA" id="ARBA00029670"/>
    </source>
</evidence>
<keyword evidence="6" id="KW-0539">Nucleus</keyword>
<dbReference type="Gene3D" id="1.10.10.60">
    <property type="entry name" value="Homeodomain-like"/>
    <property type="match status" value="1"/>
</dbReference>
<reference evidence="13" key="1">
    <citation type="submission" date="2020-01" db="EMBL/GenBank/DDBJ databases">
        <authorList>
            <consortium name="DOE Joint Genome Institute"/>
            <person name="Haridas S."/>
            <person name="Albert R."/>
            <person name="Binder M."/>
            <person name="Bloem J."/>
            <person name="Labutti K."/>
            <person name="Salamov A."/>
            <person name="Andreopoulos B."/>
            <person name="Baker S.E."/>
            <person name="Barry K."/>
            <person name="Bills G."/>
            <person name="Bluhm B.H."/>
            <person name="Cannon C."/>
            <person name="Castanera R."/>
            <person name="Culley D.E."/>
            <person name="Daum C."/>
            <person name="Ezra D."/>
            <person name="Gonzalez J.B."/>
            <person name="Henrissat B."/>
            <person name="Kuo A."/>
            <person name="Liang C."/>
            <person name="Lipzen A."/>
            <person name="Lutzoni F."/>
            <person name="Magnuson J."/>
            <person name="Mondo S."/>
            <person name="Nolan M."/>
            <person name="Ohm R."/>
            <person name="Pangilinan J."/>
            <person name="Park H.-J."/>
            <person name="Ramirez L."/>
            <person name="Alfaro M."/>
            <person name="Sun H."/>
            <person name="Tritt A."/>
            <person name="Yoshinaga Y."/>
            <person name="Zwiers L.-H."/>
            <person name="Turgeon B.G."/>
            <person name="Goodwin S.B."/>
            <person name="Spatafora J.W."/>
            <person name="Crous P.W."/>
            <person name="Grigoriev I.V."/>
        </authorList>
    </citation>
    <scope>NUCLEOTIDE SEQUENCE</scope>
    <source>
        <strain evidence="13">CBS 342.82</strain>
    </source>
</reference>
<dbReference type="PANTHER" id="PTHR46459:SF1">
    <property type="entry name" value="E1A-BINDING PROTEIN P400"/>
    <property type="match status" value="1"/>
</dbReference>
<comment type="similarity">
    <text evidence="2">Belongs to the EAF1 family.</text>
</comment>
<dbReference type="Pfam" id="PF13921">
    <property type="entry name" value="Myb_DNA-bind_6"/>
    <property type="match status" value="1"/>
</dbReference>
<evidence type="ECO:0000256" key="4">
    <source>
        <dbReference type="ARBA" id="ARBA00022853"/>
    </source>
</evidence>
<organism evidence="13">
    <name type="scientific">Dissoconium aciculare CBS 342.82</name>
    <dbReference type="NCBI Taxonomy" id="1314786"/>
    <lineage>
        <taxon>Eukaryota</taxon>
        <taxon>Fungi</taxon>
        <taxon>Dikarya</taxon>
        <taxon>Ascomycota</taxon>
        <taxon>Pezizomycotina</taxon>
        <taxon>Dothideomycetes</taxon>
        <taxon>Dothideomycetidae</taxon>
        <taxon>Mycosphaerellales</taxon>
        <taxon>Dissoconiaceae</taxon>
        <taxon>Dissoconium</taxon>
    </lineage>
</organism>
<feature type="region of interest" description="Disordered" evidence="9">
    <location>
        <begin position="987"/>
        <end position="1007"/>
    </location>
</feature>
<feature type="compositionally biased region" description="Low complexity" evidence="9">
    <location>
        <begin position="1497"/>
        <end position="1519"/>
    </location>
</feature>
<evidence type="ECO:0000313" key="13">
    <source>
        <dbReference type="RefSeq" id="XP_033461260.1"/>
    </source>
</evidence>
<feature type="compositionally biased region" description="Low complexity" evidence="9">
    <location>
        <begin position="1208"/>
        <end position="1221"/>
    </location>
</feature>
<feature type="compositionally biased region" description="Polar residues" evidence="9">
    <location>
        <begin position="1673"/>
        <end position="1686"/>
    </location>
</feature>
<feature type="compositionally biased region" description="Basic and acidic residues" evidence="9">
    <location>
        <begin position="380"/>
        <end position="389"/>
    </location>
</feature>
<feature type="compositionally biased region" description="Basic and acidic residues" evidence="9">
    <location>
        <begin position="346"/>
        <end position="359"/>
    </location>
</feature>
<feature type="region of interest" description="Disordered" evidence="9">
    <location>
        <begin position="1111"/>
        <end position="1151"/>
    </location>
</feature>
<sequence length="1686" mass="184537">MSLCGELKSDAITRRQNDLTNCARGHRDNLRALLAVHAIVKNNTSPSLLQNASFDATPSLKSEIEFLDEYDLSRGRIFDATKLTIPFHPAPLHNQREASLIASNPSKIVSAGADQSAPVTKHGDAAATPTNKSDALSNAHAPPRSREHGNIDSAVKPGAERTSSLAGNDSMSTSSKAINTALLNGDKASPAGPTIQQAIPSAPAKVVHLPNEQAQEESLRQRKAAEARLQAAPSEVTALHHSPRPPTHASADAPSSPSSTVGPQSAATPRPLEESPDTSPDSERPEVDEVLPPPELRPSPEERRAKEQHDRLHVAQMELARKQALGDVNTPDDQLKWEEQAAAAREAGETAGSRDRSFDEQSAQEKVTSKAKEGGGSSTDVDRSTDRKLPAPGSLARQTHTALQNKDAHPTVTPIREGKGNSQDDQPAAVQQGETLRQLEHARHDSDTIVVTPRMRSGKSESPDRVRTGQHKSTPALLSLAKHTSASDAKHPRLEPKVGSFVSASAAMLDVSSQSLVGRKQRPRLELSTASPSLSSSVLRALAPRSQLQPRASAGSDAAAALEQLNALKGAAGDPEKDYLEPLFRIQAHDSPNNALSKSLPDLVRMAHKALSTEDHMTTLHERVDFRMLRRIYQLQNANKWSLRQMEKTKEIEVPMSHHDYLMAEMKTMRRDFQAERKMKKSVCAWLAQRCAQWVGAPPEERLKLQVRRKQRPCEQDSEQGDDQIPELDQAGESANEDDVSPPTPRELLDVSGTLIVSPDLLVPVRELSHAGKLEKVLGSLPRVGIAHWSSQPKPLDMVPVSKFVEGRVLPSAKAPTRKRSRYSYIDEEEVLQAQPALKRRRAEVLRETIVSECALFDPENKQMRERIRSSTSFRPPLDILMPSTSFYENRNGSQWTWEDDQRVRSLAKEYTFNWSLIADELTIPGCYKSSYDRRTPWECFERWVELESLPAEMRKTPYFKTWFQRLETSAQTAERRYQAQVALLQQQAQQNSTTPRELPRRKLTPNRVEKRKGARYLWIVDGCRKIAKKREQQAWKVAEAARTAAQRKTQPDPNPQRQLLTPQEISKKRHQQDLATQAALREQRQKFHEQQQRMLQARLVQQQQQHQQQQAQQQMQQQAQQGSHHMQAQQITNNQGPPQQQHLRQQPGTPNMLAQQAQMQANGQQLVNMNGQTMQHPQQQGRQPMPIGAQNGYRVMPENRQHMNGPAQLQQQQARAAMAQHGNLQQQMAHAQARNAQFAGQSLQMASPGGRTPQQHQQQQQAILAAFNAQQQQQQQAAQAANANNQHVTNGTPNVSGQQQQMASASPSMPPPPTPQQQQHLPQQLSSGHIPQIIQLKNQLRASNPNLSDDQLTQLATQQMQIKSQQQQAQHQQQPSSLQQQQARQSAMNAAAGITTTPTATGQPAYGQPKHSPAPQPNAYTPNMAQMANGTGANGMYNLANGDSNNAGGQQQALGQQHAAISPAVMAAAAQAAAAASANGSPSQAQTQAYAQKMWQRQMAQMQQRQQAQQQQQQQQPPQQSPHQSHASPNVVHARLAASNGNSPGGMQASPNIAHARLAANTNGNNSPVVAHASPNIAQARLAGGAGNNGSSPSIAHASPSMTPVSPAAIAQMGSPYPVGAATPTQGQQRPTSRSATTAPQMQRLGSSSSMQGVLQGSPRGMPSPGPAGVIGQNSPRTVQASMAR</sequence>
<feature type="region of interest" description="Disordered" evidence="9">
    <location>
        <begin position="1039"/>
        <end position="1072"/>
    </location>
</feature>
<feature type="region of interest" description="Disordered" evidence="9">
    <location>
        <begin position="1276"/>
        <end position="1327"/>
    </location>
</feature>
<feature type="compositionally biased region" description="Polar residues" evidence="9">
    <location>
        <begin position="1056"/>
        <end position="1065"/>
    </location>
</feature>
<feature type="compositionally biased region" description="Polar residues" evidence="9">
    <location>
        <begin position="1624"/>
        <end position="1656"/>
    </location>
</feature>
<feature type="region of interest" description="Disordered" evidence="9">
    <location>
        <begin position="1205"/>
        <end position="1262"/>
    </location>
</feature>
<reference evidence="13" key="2">
    <citation type="submission" date="2020-04" db="EMBL/GenBank/DDBJ databases">
        <authorList>
            <consortium name="NCBI Genome Project"/>
        </authorList>
    </citation>
    <scope>NUCLEOTIDE SEQUENCE</scope>
    <source>
        <strain evidence="13">CBS 342.82</strain>
    </source>
</reference>
<keyword evidence="5" id="KW-0234">DNA repair</keyword>
<feature type="compositionally biased region" description="Basic and acidic residues" evidence="9">
    <location>
        <begin position="458"/>
        <end position="467"/>
    </location>
</feature>
<feature type="compositionally biased region" description="Low complexity" evidence="9">
    <location>
        <begin position="247"/>
        <end position="259"/>
    </location>
</feature>
<feature type="compositionally biased region" description="Polar residues" evidence="9">
    <location>
        <begin position="161"/>
        <end position="173"/>
    </location>
</feature>
<feature type="compositionally biased region" description="Low complexity" evidence="9">
    <location>
        <begin position="527"/>
        <end position="538"/>
    </location>
</feature>
<dbReference type="PROSITE" id="PS51204">
    <property type="entry name" value="HSA"/>
    <property type="match status" value="1"/>
</dbReference>
<keyword evidence="4" id="KW-0156">Chromatin regulator</keyword>
<feature type="region of interest" description="Disordered" evidence="9">
    <location>
        <begin position="515"/>
        <end position="538"/>
    </location>
</feature>
<gene>
    <name evidence="13" type="ORF">K489DRAFT_408633</name>
</gene>
<feature type="compositionally biased region" description="Basic and acidic residues" evidence="9">
    <location>
        <begin position="217"/>
        <end position="226"/>
    </location>
</feature>
<dbReference type="RefSeq" id="XP_033461260.1">
    <property type="nucleotide sequence ID" value="XM_033607502.1"/>
</dbReference>
<evidence type="ECO:0000256" key="1">
    <source>
        <dbReference type="ARBA" id="ARBA00004123"/>
    </source>
</evidence>
<dbReference type="InterPro" id="IPR014012">
    <property type="entry name" value="HSA_dom"/>
</dbReference>
<accession>A0A6J3M9C8</accession>
<dbReference type="GO" id="GO:0005634">
    <property type="term" value="C:nucleus"/>
    <property type="evidence" value="ECO:0007669"/>
    <property type="project" value="UniProtKB-SubCell"/>
</dbReference>
<feature type="compositionally biased region" description="Basic and acidic residues" evidence="9">
    <location>
        <begin position="437"/>
        <end position="447"/>
    </location>
</feature>
<dbReference type="PANTHER" id="PTHR46459">
    <property type="entry name" value="E1A-BINDING PROTEIN P400-RELATED"/>
    <property type="match status" value="1"/>
</dbReference>
<feature type="compositionally biased region" description="Polar residues" evidence="9">
    <location>
        <begin position="1223"/>
        <end position="1246"/>
    </location>
</feature>
<comment type="subcellular location">
    <subcellularLocation>
        <location evidence="1">Nucleus</location>
    </subcellularLocation>
</comment>
<dbReference type="InterPro" id="IPR009057">
    <property type="entry name" value="Homeodomain-like_sf"/>
</dbReference>
<reference evidence="13" key="3">
    <citation type="submission" date="2025-08" db="UniProtKB">
        <authorList>
            <consortium name="RefSeq"/>
        </authorList>
    </citation>
    <scope>IDENTIFICATION</scope>
    <source>
        <strain evidence="13">CBS 342.82</strain>
    </source>
</reference>
<evidence type="ECO:0000256" key="9">
    <source>
        <dbReference type="SAM" id="MobiDB-lite"/>
    </source>
</evidence>
<feature type="compositionally biased region" description="Basic and acidic residues" evidence="9">
    <location>
        <begin position="298"/>
        <end position="313"/>
    </location>
</feature>
<feature type="region of interest" description="Disordered" evidence="9">
    <location>
        <begin position="1582"/>
        <end position="1686"/>
    </location>
</feature>
<evidence type="ECO:0000256" key="5">
    <source>
        <dbReference type="ARBA" id="ARBA00023204"/>
    </source>
</evidence>
<feature type="compositionally biased region" description="Low complexity" evidence="9">
    <location>
        <begin position="1297"/>
        <end position="1308"/>
    </location>
</feature>
<comment type="function">
    <text evidence="7">Component of the NuA4 histone acetyltransferase complex which is involved in transcriptional activation of selected genes principally by acetylation of nucleosomal histone H4 and H2A. The NuA4 complex is also involved in DNA repair.</text>
</comment>
<dbReference type="PROSITE" id="PS50090">
    <property type="entry name" value="MYB_LIKE"/>
    <property type="match status" value="1"/>
</dbReference>
<feature type="domain" description="Myb-like" evidence="10">
    <location>
        <begin position="888"/>
        <end position="948"/>
    </location>
</feature>
<protein>
    <recommendedName>
        <fullName evidence="8">Vacuolar import and degradation protein 21</fullName>
    </recommendedName>
</protein>
<evidence type="ECO:0000256" key="2">
    <source>
        <dbReference type="ARBA" id="ARBA00008913"/>
    </source>
</evidence>
<feature type="domain" description="HSA" evidence="11">
    <location>
        <begin position="646"/>
        <end position="723"/>
    </location>
</feature>
<evidence type="ECO:0000256" key="3">
    <source>
        <dbReference type="ARBA" id="ARBA00022763"/>
    </source>
</evidence>
<feature type="region of interest" description="Disordered" evidence="9">
    <location>
        <begin position="111"/>
        <end position="173"/>
    </location>
</feature>
<dbReference type="GO" id="GO:0006325">
    <property type="term" value="P:chromatin organization"/>
    <property type="evidence" value="ECO:0007669"/>
    <property type="project" value="UniProtKB-KW"/>
</dbReference>
<evidence type="ECO:0000256" key="6">
    <source>
        <dbReference type="ARBA" id="ARBA00023242"/>
    </source>
</evidence>
<feature type="region of interest" description="Disordered" evidence="9">
    <location>
        <begin position="210"/>
        <end position="493"/>
    </location>
</feature>
<dbReference type="CDD" id="cd00167">
    <property type="entry name" value="SANT"/>
    <property type="match status" value="1"/>
</dbReference>
<evidence type="ECO:0000313" key="12">
    <source>
        <dbReference type="Proteomes" id="UP000504637"/>
    </source>
</evidence>
<feature type="region of interest" description="Disordered" evidence="9">
    <location>
        <begin position="1489"/>
        <end position="1530"/>
    </location>
</feature>
<feature type="compositionally biased region" description="Low complexity" evidence="9">
    <location>
        <begin position="1276"/>
        <end position="1287"/>
    </location>
</feature>
<dbReference type="OrthoDB" id="5364245at2759"/>
<feature type="compositionally biased region" description="Low complexity" evidence="9">
    <location>
        <begin position="1317"/>
        <end position="1327"/>
    </location>
</feature>
<evidence type="ECO:0000256" key="7">
    <source>
        <dbReference type="ARBA" id="ARBA00025178"/>
    </source>
</evidence>
<dbReference type="SMART" id="SM00717">
    <property type="entry name" value="SANT"/>
    <property type="match status" value="1"/>
</dbReference>
<evidence type="ECO:0000259" key="11">
    <source>
        <dbReference type="PROSITE" id="PS51204"/>
    </source>
</evidence>
<feature type="region of interest" description="Disordered" evidence="9">
    <location>
        <begin position="1364"/>
        <end position="1391"/>
    </location>
</feature>
<feature type="region of interest" description="Disordered" evidence="9">
    <location>
        <begin position="707"/>
        <end position="726"/>
    </location>
</feature>
<feature type="compositionally biased region" description="Acidic residues" evidence="9">
    <location>
        <begin position="716"/>
        <end position="726"/>
    </location>
</feature>
<dbReference type="GO" id="GO:0003682">
    <property type="term" value="F:chromatin binding"/>
    <property type="evidence" value="ECO:0007669"/>
    <property type="project" value="TreeGrafter"/>
</dbReference>
<dbReference type="InterPro" id="IPR001005">
    <property type="entry name" value="SANT/Myb"/>
</dbReference>
<dbReference type="GO" id="GO:0006281">
    <property type="term" value="P:DNA repair"/>
    <property type="evidence" value="ECO:0007669"/>
    <property type="project" value="UniProtKB-KW"/>
</dbReference>
<dbReference type="GeneID" id="54365302"/>